<keyword evidence="1" id="KW-0430">Lectin</keyword>
<evidence type="ECO:0000256" key="2">
    <source>
        <dbReference type="ARBA" id="ARBA00023157"/>
    </source>
</evidence>
<reference evidence="4" key="2">
    <citation type="submission" date="2025-09" db="UniProtKB">
        <authorList>
            <consortium name="Ensembl"/>
        </authorList>
    </citation>
    <scope>IDENTIFICATION</scope>
</reference>
<dbReference type="SUPFAM" id="SSF56436">
    <property type="entry name" value="C-type lectin-like"/>
    <property type="match status" value="1"/>
</dbReference>
<dbReference type="PANTHER" id="PTHR46746">
    <property type="entry name" value="KILLER CELL LECTIN-LIKE RECEPTOR SUBFAMILY F MEMBER 2"/>
    <property type="match status" value="1"/>
</dbReference>
<proteinExistence type="predicted"/>
<dbReference type="Proteomes" id="UP000261380">
    <property type="component" value="Unplaced"/>
</dbReference>
<sequence>QSSGRNPATPAKPNPLPSNPKCQLCPDGWLRFQEKCYWFRNDTELNWEESRRFCQDRSADLVVINNPQQQRK</sequence>
<dbReference type="AlphaFoldDB" id="A0A3B5KT83"/>
<keyword evidence="5" id="KW-1185">Reference proteome</keyword>
<dbReference type="InterPro" id="IPR051379">
    <property type="entry name" value="C-type_Lectin_Receptor_IMM"/>
</dbReference>
<reference evidence="4" key="1">
    <citation type="submission" date="2025-08" db="UniProtKB">
        <authorList>
            <consortium name="Ensembl"/>
        </authorList>
    </citation>
    <scope>IDENTIFICATION</scope>
</reference>
<feature type="region of interest" description="Disordered" evidence="3">
    <location>
        <begin position="1"/>
        <end position="20"/>
    </location>
</feature>
<dbReference type="Gene3D" id="3.10.100.10">
    <property type="entry name" value="Mannose-Binding Protein A, subunit A"/>
    <property type="match status" value="1"/>
</dbReference>
<evidence type="ECO:0000313" key="4">
    <source>
        <dbReference type="Ensembl" id="ENSXCOP00000001707.1"/>
    </source>
</evidence>
<dbReference type="PANTHER" id="PTHR46746:SF9">
    <property type="entry name" value="CD209 ANTIGEN-LIKE PROTEIN C-LIKE"/>
    <property type="match status" value="1"/>
</dbReference>
<keyword evidence="2" id="KW-1015">Disulfide bond</keyword>
<organism evidence="4 5">
    <name type="scientific">Xiphophorus couchianus</name>
    <name type="common">Monterrey platyfish</name>
    <dbReference type="NCBI Taxonomy" id="32473"/>
    <lineage>
        <taxon>Eukaryota</taxon>
        <taxon>Metazoa</taxon>
        <taxon>Chordata</taxon>
        <taxon>Craniata</taxon>
        <taxon>Vertebrata</taxon>
        <taxon>Euteleostomi</taxon>
        <taxon>Actinopterygii</taxon>
        <taxon>Neopterygii</taxon>
        <taxon>Teleostei</taxon>
        <taxon>Neoteleostei</taxon>
        <taxon>Acanthomorphata</taxon>
        <taxon>Ovalentaria</taxon>
        <taxon>Atherinomorphae</taxon>
        <taxon>Cyprinodontiformes</taxon>
        <taxon>Poeciliidae</taxon>
        <taxon>Poeciliinae</taxon>
        <taxon>Xiphophorus</taxon>
    </lineage>
</organism>
<dbReference type="GO" id="GO:0030246">
    <property type="term" value="F:carbohydrate binding"/>
    <property type="evidence" value="ECO:0007669"/>
    <property type="project" value="UniProtKB-KW"/>
</dbReference>
<dbReference type="InterPro" id="IPR016187">
    <property type="entry name" value="CTDL_fold"/>
</dbReference>
<accession>A0A3B5KT83</accession>
<evidence type="ECO:0000256" key="1">
    <source>
        <dbReference type="ARBA" id="ARBA00022734"/>
    </source>
</evidence>
<protein>
    <recommendedName>
        <fullName evidence="6">C-type lectin domain-containing protein</fullName>
    </recommendedName>
</protein>
<name>A0A3B5KT83_9TELE</name>
<evidence type="ECO:0000256" key="3">
    <source>
        <dbReference type="SAM" id="MobiDB-lite"/>
    </source>
</evidence>
<evidence type="ECO:0000313" key="5">
    <source>
        <dbReference type="Proteomes" id="UP000261380"/>
    </source>
</evidence>
<dbReference type="InterPro" id="IPR016186">
    <property type="entry name" value="C-type_lectin-like/link_sf"/>
</dbReference>
<dbReference type="GeneTree" id="ENSGT01150000289280"/>
<dbReference type="Ensembl" id="ENSXCOT00000001732.1">
    <property type="protein sequence ID" value="ENSXCOP00000001707.1"/>
    <property type="gene ID" value="ENSXCOG00000001379.1"/>
</dbReference>
<evidence type="ECO:0008006" key="6">
    <source>
        <dbReference type="Google" id="ProtNLM"/>
    </source>
</evidence>